<dbReference type="AlphaFoldDB" id="A0A0C9Z678"/>
<name>A0A0C9Z678_9AGAM</name>
<reference evidence="2" key="2">
    <citation type="submission" date="2015-01" db="EMBL/GenBank/DDBJ databases">
        <title>Evolutionary Origins and Diversification of the Mycorrhizal Mutualists.</title>
        <authorList>
            <consortium name="DOE Joint Genome Institute"/>
            <consortium name="Mycorrhizal Genomics Consortium"/>
            <person name="Kohler A."/>
            <person name="Kuo A."/>
            <person name="Nagy L.G."/>
            <person name="Floudas D."/>
            <person name="Copeland A."/>
            <person name="Barry K.W."/>
            <person name="Cichocki N."/>
            <person name="Veneault-Fourrey C."/>
            <person name="LaButti K."/>
            <person name="Lindquist E.A."/>
            <person name="Lipzen A."/>
            <person name="Lundell T."/>
            <person name="Morin E."/>
            <person name="Murat C."/>
            <person name="Riley R."/>
            <person name="Ohm R."/>
            <person name="Sun H."/>
            <person name="Tunlid A."/>
            <person name="Henrissat B."/>
            <person name="Grigoriev I.V."/>
            <person name="Hibbett D.S."/>
            <person name="Martin F."/>
        </authorList>
    </citation>
    <scope>NUCLEOTIDE SEQUENCE [LARGE SCALE GENOMIC DNA]</scope>
    <source>
        <strain evidence="2">441</strain>
    </source>
</reference>
<dbReference type="EMBL" id="KN833750">
    <property type="protein sequence ID" value="KIK21609.1"/>
    <property type="molecule type" value="Genomic_DNA"/>
</dbReference>
<evidence type="ECO:0000313" key="2">
    <source>
        <dbReference type="Proteomes" id="UP000054018"/>
    </source>
</evidence>
<proteinExistence type="predicted"/>
<dbReference type="STRING" id="765257.A0A0C9Z678"/>
<gene>
    <name evidence="1" type="ORF">PISMIDRAFT_79781</name>
</gene>
<dbReference type="SUPFAM" id="SSF56112">
    <property type="entry name" value="Protein kinase-like (PK-like)"/>
    <property type="match status" value="1"/>
</dbReference>
<dbReference type="InterPro" id="IPR011009">
    <property type="entry name" value="Kinase-like_dom_sf"/>
</dbReference>
<accession>A0A0C9Z678</accession>
<evidence type="ECO:0000313" key="1">
    <source>
        <dbReference type="EMBL" id="KIK21609.1"/>
    </source>
</evidence>
<dbReference type="Proteomes" id="UP000054018">
    <property type="component" value="Unassembled WGS sequence"/>
</dbReference>
<evidence type="ECO:0008006" key="3">
    <source>
        <dbReference type="Google" id="ProtNLM"/>
    </source>
</evidence>
<feature type="non-terminal residue" evidence="1">
    <location>
        <position position="87"/>
    </location>
</feature>
<organism evidence="1 2">
    <name type="scientific">Pisolithus microcarpus 441</name>
    <dbReference type="NCBI Taxonomy" id="765257"/>
    <lineage>
        <taxon>Eukaryota</taxon>
        <taxon>Fungi</taxon>
        <taxon>Dikarya</taxon>
        <taxon>Basidiomycota</taxon>
        <taxon>Agaricomycotina</taxon>
        <taxon>Agaricomycetes</taxon>
        <taxon>Agaricomycetidae</taxon>
        <taxon>Boletales</taxon>
        <taxon>Sclerodermatineae</taxon>
        <taxon>Pisolithaceae</taxon>
        <taxon>Pisolithus</taxon>
    </lineage>
</organism>
<protein>
    <recommendedName>
        <fullName evidence="3">Non-specific serine/threonine protein kinase</fullName>
    </recommendedName>
</protein>
<dbReference type="InterPro" id="IPR050235">
    <property type="entry name" value="CK1_Ser-Thr_kinase"/>
</dbReference>
<dbReference type="Gene3D" id="1.10.510.10">
    <property type="entry name" value="Transferase(Phosphotransferase) domain 1"/>
    <property type="match status" value="1"/>
</dbReference>
<dbReference type="OrthoDB" id="1932208at2759"/>
<keyword evidence="2" id="KW-1185">Reference proteome</keyword>
<dbReference type="PANTHER" id="PTHR11909">
    <property type="entry name" value="CASEIN KINASE-RELATED"/>
    <property type="match status" value="1"/>
</dbReference>
<reference evidence="1 2" key="1">
    <citation type="submission" date="2014-04" db="EMBL/GenBank/DDBJ databases">
        <authorList>
            <consortium name="DOE Joint Genome Institute"/>
            <person name="Kuo A."/>
            <person name="Kohler A."/>
            <person name="Costa M.D."/>
            <person name="Nagy L.G."/>
            <person name="Floudas D."/>
            <person name="Copeland A."/>
            <person name="Barry K.W."/>
            <person name="Cichocki N."/>
            <person name="Veneault-Fourrey C."/>
            <person name="LaButti K."/>
            <person name="Lindquist E.A."/>
            <person name="Lipzen A."/>
            <person name="Lundell T."/>
            <person name="Morin E."/>
            <person name="Murat C."/>
            <person name="Sun H."/>
            <person name="Tunlid A."/>
            <person name="Henrissat B."/>
            <person name="Grigoriev I.V."/>
            <person name="Hibbett D.S."/>
            <person name="Martin F."/>
            <person name="Nordberg H.P."/>
            <person name="Cantor M.N."/>
            <person name="Hua S.X."/>
        </authorList>
    </citation>
    <scope>NUCLEOTIDE SEQUENCE [LARGE SCALE GENOMIC DNA]</scope>
    <source>
        <strain evidence="1 2">441</strain>
    </source>
</reference>
<feature type="non-terminal residue" evidence="1">
    <location>
        <position position="1"/>
    </location>
</feature>
<sequence length="87" mass="9956">ELGCRDDLESLAYVFIYCLCSSLPWLNKSSNPCSMSILGLKQKTPIETLCSRLPRELATFLTYARTLSFSEEPDYGYMRSLFETLRA</sequence>
<dbReference type="HOGENOM" id="CLU_019279_2_4_1"/>